<accession>A0A3R7GB80</accession>
<sequence>MEENFWIPSHLKKRCLMRVNHTTDQSPIAERYIFQLVAGIYFQLGISMLRQIPYGNKAIFGGARHGRYYSNFLQLRDEEEIRNNCIDSSLHFPKDANLHIRISRDFTKEALLDLKPVRMTTHLTNEETFVIPDQPSTKMFDMLRFRRYTLAPPPGCGSRHTLPHLSMSTLFNATMRGKTSFIENRLLSIKRLFAGDHTSRRRKTSSNCVFYVIRLTAKYTAVKHQFPRCCCFPDDDDGCRRTLFCAAALHWYSKVVWISASQSETVMLRCILSGRIKTRSRPRGSDKGFLSPVTDRMTDKFESYHGRDLLGRITWLYMMSPRKVKPVVRCLRVFSNLGCELRHLGLAYGQSSNEIECRAVWQLYAGNFSGNSHTPCAFPVSVDGSNLQTADPVIFAVCAPNDVTQAQGTRLESELLDIRLRFSVSSITHCDLSILEWTCHVQTSLTRIRDIQKSVRYNRPPLVLLYCTDKSLQFALSVRPYVRSSNCGMARADELK</sequence>
<dbReference type="InParanoid" id="A0A3R7GB80"/>
<dbReference type="EMBL" id="NIRI02000042">
    <property type="protein sequence ID" value="KAG5452337.1"/>
    <property type="molecule type" value="Genomic_DNA"/>
</dbReference>
<keyword evidence="2" id="KW-1185">Reference proteome</keyword>
<evidence type="ECO:0000313" key="1">
    <source>
        <dbReference type="EMBL" id="KAG5452337.1"/>
    </source>
</evidence>
<gene>
    <name evidence="1" type="ORF">CSKR_112806</name>
</gene>
<dbReference type="AlphaFoldDB" id="A0A3R7GB80"/>
<reference evidence="1 2" key="2">
    <citation type="journal article" date="2021" name="Genomics">
        <title>High-quality reference genome for Clonorchis sinensis.</title>
        <authorList>
            <person name="Young N.D."/>
            <person name="Stroehlein A.J."/>
            <person name="Kinkar L."/>
            <person name="Wang T."/>
            <person name="Sohn W.M."/>
            <person name="Chang B.C.H."/>
            <person name="Kaur P."/>
            <person name="Weisz D."/>
            <person name="Dudchenko O."/>
            <person name="Aiden E.L."/>
            <person name="Korhonen P.K."/>
            <person name="Gasser R.B."/>
        </authorList>
    </citation>
    <scope>NUCLEOTIDE SEQUENCE [LARGE SCALE GENOMIC DNA]</scope>
    <source>
        <strain evidence="1">Cs-k2</strain>
    </source>
</reference>
<proteinExistence type="predicted"/>
<protein>
    <submittedName>
        <fullName evidence="1">Uncharacterized protein</fullName>
    </submittedName>
</protein>
<organism evidence="1 2">
    <name type="scientific">Clonorchis sinensis</name>
    <name type="common">Chinese liver fluke</name>
    <dbReference type="NCBI Taxonomy" id="79923"/>
    <lineage>
        <taxon>Eukaryota</taxon>
        <taxon>Metazoa</taxon>
        <taxon>Spiralia</taxon>
        <taxon>Lophotrochozoa</taxon>
        <taxon>Platyhelminthes</taxon>
        <taxon>Trematoda</taxon>
        <taxon>Digenea</taxon>
        <taxon>Opisthorchiida</taxon>
        <taxon>Opisthorchiata</taxon>
        <taxon>Opisthorchiidae</taxon>
        <taxon>Clonorchis</taxon>
    </lineage>
</organism>
<reference evidence="1 2" key="1">
    <citation type="journal article" date="2018" name="Biotechnol. Adv.">
        <title>Improved genomic resources and new bioinformatic workflow for the carcinogenic parasite Clonorchis sinensis: Biotechnological implications.</title>
        <authorList>
            <person name="Wang D."/>
            <person name="Korhonen P.K."/>
            <person name="Gasser R.B."/>
            <person name="Young N.D."/>
        </authorList>
    </citation>
    <scope>NUCLEOTIDE SEQUENCE [LARGE SCALE GENOMIC DNA]</scope>
    <source>
        <strain evidence="1">Cs-k2</strain>
    </source>
</reference>
<dbReference type="Proteomes" id="UP000286415">
    <property type="component" value="Unassembled WGS sequence"/>
</dbReference>
<comment type="caution">
    <text evidence="1">The sequence shown here is derived from an EMBL/GenBank/DDBJ whole genome shotgun (WGS) entry which is preliminary data.</text>
</comment>
<name>A0A3R7GB80_CLOSI</name>
<evidence type="ECO:0000313" key="2">
    <source>
        <dbReference type="Proteomes" id="UP000286415"/>
    </source>
</evidence>